<evidence type="ECO:0000313" key="2">
    <source>
        <dbReference type="Proteomes" id="UP000325827"/>
    </source>
</evidence>
<name>A0A5J5IY99_9MICO</name>
<dbReference type="EMBL" id="VYSA01000004">
    <property type="protein sequence ID" value="KAA9105956.1"/>
    <property type="molecule type" value="Genomic_DNA"/>
</dbReference>
<dbReference type="AlphaFoldDB" id="A0A5J5IY99"/>
<reference evidence="2" key="1">
    <citation type="submission" date="2019-09" db="EMBL/GenBank/DDBJ databases">
        <title>Mumia zhuanghuii sp. nov. isolated from the intestinal contents of plateau pika (Ochotona curzoniae) in the Qinghai-Tibet plateau of China.</title>
        <authorList>
            <person name="Tian Z."/>
        </authorList>
    </citation>
    <scope>NUCLEOTIDE SEQUENCE [LARGE SCALE GENOMIC DNA]</scope>
    <source>
        <strain evidence="2">JCM 30598</strain>
    </source>
</reference>
<dbReference type="Proteomes" id="UP000325827">
    <property type="component" value="Unassembled WGS sequence"/>
</dbReference>
<evidence type="ECO:0000313" key="1">
    <source>
        <dbReference type="EMBL" id="KAA9105956.1"/>
    </source>
</evidence>
<dbReference type="RefSeq" id="WP_150450098.1">
    <property type="nucleotide sequence ID" value="NZ_VYSA01000004.1"/>
</dbReference>
<organism evidence="1 2">
    <name type="scientific">Microbacterium rhizomatis</name>
    <dbReference type="NCBI Taxonomy" id="1631477"/>
    <lineage>
        <taxon>Bacteria</taxon>
        <taxon>Bacillati</taxon>
        <taxon>Actinomycetota</taxon>
        <taxon>Actinomycetes</taxon>
        <taxon>Micrococcales</taxon>
        <taxon>Microbacteriaceae</taxon>
        <taxon>Microbacterium</taxon>
    </lineage>
</organism>
<protein>
    <submittedName>
        <fullName evidence="1">Uncharacterized protein</fullName>
    </submittedName>
</protein>
<comment type="caution">
    <text evidence="1">The sequence shown here is derived from an EMBL/GenBank/DDBJ whole genome shotgun (WGS) entry which is preliminary data.</text>
</comment>
<gene>
    <name evidence="1" type="ORF">F6B43_16480</name>
</gene>
<accession>A0A5J5IY99</accession>
<keyword evidence="2" id="KW-1185">Reference proteome</keyword>
<sequence>MTGRQLKAHLLVAIDFAAPAGDRDELSESAYRIYNTMLFARELPALQAAADEWARTLRRHPRRAFWVRTSRFAVSVPLPSRRPRRIIITVLQ</sequence>
<proteinExistence type="predicted"/>
<dbReference type="OrthoDB" id="9878005at2"/>